<dbReference type="EMBL" id="SJPM01000015">
    <property type="protein sequence ID" value="TWT91338.1"/>
    <property type="molecule type" value="Genomic_DNA"/>
</dbReference>
<proteinExistence type="predicted"/>
<evidence type="ECO:0000313" key="2">
    <source>
        <dbReference type="Proteomes" id="UP000316213"/>
    </source>
</evidence>
<organism evidence="1 2">
    <name type="scientific">Neorhodopirellula pilleata</name>
    <dbReference type="NCBI Taxonomy" id="2714738"/>
    <lineage>
        <taxon>Bacteria</taxon>
        <taxon>Pseudomonadati</taxon>
        <taxon>Planctomycetota</taxon>
        <taxon>Planctomycetia</taxon>
        <taxon>Pirellulales</taxon>
        <taxon>Pirellulaceae</taxon>
        <taxon>Neorhodopirellula</taxon>
    </lineage>
</organism>
<keyword evidence="2" id="KW-1185">Reference proteome</keyword>
<comment type="caution">
    <text evidence="1">The sequence shown here is derived from an EMBL/GenBank/DDBJ whole genome shotgun (WGS) entry which is preliminary data.</text>
</comment>
<reference evidence="1 2" key="1">
    <citation type="submission" date="2019-02" db="EMBL/GenBank/DDBJ databases">
        <title>Deep-cultivation of Planctomycetes and their phenomic and genomic characterization uncovers novel biology.</title>
        <authorList>
            <person name="Wiegand S."/>
            <person name="Jogler M."/>
            <person name="Boedeker C."/>
            <person name="Pinto D."/>
            <person name="Vollmers J."/>
            <person name="Rivas-Marin E."/>
            <person name="Kohn T."/>
            <person name="Peeters S.H."/>
            <person name="Heuer A."/>
            <person name="Rast P."/>
            <person name="Oberbeckmann S."/>
            <person name="Bunk B."/>
            <person name="Jeske O."/>
            <person name="Meyerdierks A."/>
            <person name="Storesund J.E."/>
            <person name="Kallscheuer N."/>
            <person name="Luecker S."/>
            <person name="Lage O.M."/>
            <person name="Pohl T."/>
            <person name="Merkel B.J."/>
            <person name="Hornburger P."/>
            <person name="Mueller R.-W."/>
            <person name="Bruemmer F."/>
            <person name="Labrenz M."/>
            <person name="Spormann A.M."/>
            <person name="Op Den Camp H."/>
            <person name="Overmann J."/>
            <person name="Amann R."/>
            <person name="Jetten M.S.M."/>
            <person name="Mascher T."/>
            <person name="Medema M.H."/>
            <person name="Devos D.P."/>
            <person name="Kaster A.-K."/>
            <person name="Ovreas L."/>
            <person name="Rohde M."/>
            <person name="Galperin M.Y."/>
            <person name="Jogler C."/>
        </authorList>
    </citation>
    <scope>NUCLEOTIDE SEQUENCE [LARGE SCALE GENOMIC DNA]</scope>
    <source>
        <strain evidence="1 2">Pla100</strain>
    </source>
</reference>
<sequence>MINVKEVRKQFKDLVLLGLKHEGYRYEAKREAIKRTATKSTSKTEWRCHFRTLTGSPIRIEPSFSIRLPSVEAVFHEGMNTPPAYRDMTSILWANVSEFLPKENQKIIFSVETTSQVEECVRSYLDWYRQFVSPYFETHSNTIAIDSVLNSDPRNPCRFQPSVIHRCGFGAITAFACRAYDDAEAIAAVYSDTMKLVDRGFHVDFFAKVVSLARKKRDEGAFEEGK</sequence>
<gene>
    <name evidence="1" type="ORF">Pla100_51860</name>
</gene>
<protein>
    <submittedName>
        <fullName evidence="1">Uncharacterized protein</fullName>
    </submittedName>
</protein>
<dbReference type="Proteomes" id="UP000316213">
    <property type="component" value="Unassembled WGS sequence"/>
</dbReference>
<accession>A0A5C5ZWC5</accession>
<evidence type="ECO:0000313" key="1">
    <source>
        <dbReference type="EMBL" id="TWT91338.1"/>
    </source>
</evidence>
<dbReference type="AlphaFoldDB" id="A0A5C5ZWC5"/>
<name>A0A5C5ZWC5_9BACT</name>